<accession>A0A2M9FYC8</accession>
<protein>
    <recommendedName>
        <fullName evidence="3">Cell division ATP-binding protein FtsE</fullName>
    </recommendedName>
</protein>
<dbReference type="Pfam" id="PF00005">
    <property type="entry name" value="ABC_tran"/>
    <property type="match status" value="1"/>
</dbReference>
<dbReference type="GO" id="GO:0005886">
    <property type="term" value="C:plasma membrane"/>
    <property type="evidence" value="ECO:0007669"/>
    <property type="project" value="TreeGrafter"/>
</dbReference>
<evidence type="ECO:0000256" key="2">
    <source>
        <dbReference type="ARBA" id="ARBA00005417"/>
    </source>
</evidence>
<dbReference type="SUPFAM" id="SSF52540">
    <property type="entry name" value="P-loop containing nucleoside triphosphate hydrolases"/>
    <property type="match status" value="1"/>
</dbReference>
<keyword evidence="8" id="KW-1185">Reference proteome</keyword>
<keyword evidence="7" id="KW-0132">Cell division</keyword>
<dbReference type="Proteomes" id="UP000229498">
    <property type="component" value="Unassembled WGS sequence"/>
</dbReference>
<sequence length="226" mass="24463">MVTLRNVGLRYGSGPEVLRGLDLDLAPGSFHFLTGRSGAGKSSLLSLLHLSQRPSRGLMAMFGKDVNEVPRRQVPAMRRRVGVVFQDFRLLDHLSAAENVALPLRLAGRLPAADIRNYVAEMMAWVGLTDKTDARPPTLSGGEKQRVAIARAVIGGPRLLLADEPTGNVDREMGERLMTLFVKLNGLGTTVLIATHDPALPTRFAYPVLRLEDGRLDADQPAAAPA</sequence>
<reference evidence="7 8" key="1">
    <citation type="submission" date="2017-11" db="EMBL/GenBank/DDBJ databases">
        <title>Draft genome sequence of Rhizobiales bacterium SY3-13.</title>
        <authorList>
            <person name="Sun C."/>
        </authorList>
    </citation>
    <scope>NUCLEOTIDE SEQUENCE [LARGE SCALE GENOMIC DNA]</scope>
    <source>
        <strain evidence="7 8">SY3-13</strain>
    </source>
</reference>
<dbReference type="SMART" id="SM00382">
    <property type="entry name" value="AAA"/>
    <property type="match status" value="1"/>
</dbReference>
<evidence type="ECO:0000256" key="1">
    <source>
        <dbReference type="ARBA" id="ARBA00002579"/>
    </source>
</evidence>
<dbReference type="FunFam" id="3.40.50.300:FF:000056">
    <property type="entry name" value="Cell division ATP-binding protein FtsE"/>
    <property type="match status" value="1"/>
</dbReference>
<dbReference type="InterPro" id="IPR027417">
    <property type="entry name" value="P-loop_NTPase"/>
</dbReference>
<comment type="caution">
    <text evidence="7">The sequence shown here is derived from an EMBL/GenBank/DDBJ whole genome shotgun (WGS) entry which is preliminary data.</text>
</comment>
<keyword evidence="5 7" id="KW-0067">ATP-binding</keyword>
<name>A0A2M9FYC8_9PROT</name>
<evidence type="ECO:0000313" key="7">
    <source>
        <dbReference type="EMBL" id="PJK28476.1"/>
    </source>
</evidence>
<dbReference type="Gene3D" id="3.40.50.300">
    <property type="entry name" value="P-loop containing nucleotide triphosphate hydrolases"/>
    <property type="match status" value="1"/>
</dbReference>
<gene>
    <name evidence="7" type="ORF">CVT23_17205</name>
</gene>
<evidence type="ECO:0000256" key="4">
    <source>
        <dbReference type="ARBA" id="ARBA00022741"/>
    </source>
</evidence>
<dbReference type="OrthoDB" id="9802264at2"/>
<dbReference type="GO" id="GO:0051301">
    <property type="term" value="P:cell division"/>
    <property type="evidence" value="ECO:0007669"/>
    <property type="project" value="UniProtKB-KW"/>
</dbReference>
<dbReference type="AlphaFoldDB" id="A0A2M9FYC8"/>
<dbReference type="InterPro" id="IPR003593">
    <property type="entry name" value="AAA+_ATPase"/>
</dbReference>
<evidence type="ECO:0000256" key="3">
    <source>
        <dbReference type="ARBA" id="ARBA00020019"/>
    </source>
</evidence>
<proteinExistence type="inferred from homology"/>
<comment type="function">
    <text evidence="1">Part of the ABC transporter FtsEX involved in cellular division. Important for assembly or stability of the septal ring.</text>
</comment>
<dbReference type="InterPro" id="IPR017871">
    <property type="entry name" value="ABC_transporter-like_CS"/>
</dbReference>
<keyword evidence="7" id="KW-0131">Cell cycle</keyword>
<evidence type="ECO:0000259" key="6">
    <source>
        <dbReference type="PROSITE" id="PS50893"/>
    </source>
</evidence>
<organism evidence="7 8">
    <name type="scientific">Minwuia thermotolerans</name>
    <dbReference type="NCBI Taxonomy" id="2056226"/>
    <lineage>
        <taxon>Bacteria</taxon>
        <taxon>Pseudomonadati</taxon>
        <taxon>Pseudomonadota</taxon>
        <taxon>Alphaproteobacteria</taxon>
        <taxon>Minwuiales</taxon>
        <taxon>Minwuiaceae</taxon>
        <taxon>Minwuia</taxon>
    </lineage>
</organism>
<dbReference type="PANTHER" id="PTHR24220:SF470">
    <property type="entry name" value="CELL DIVISION ATP-BINDING PROTEIN FTSE"/>
    <property type="match status" value="1"/>
</dbReference>
<dbReference type="GO" id="GO:0005524">
    <property type="term" value="F:ATP binding"/>
    <property type="evidence" value="ECO:0007669"/>
    <property type="project" value="UniProtKB-KW"/>
</dbReference>
<evidence type="ECO:0000313" key="8">
    <source>
        <dbReference type="Proteomes" id="UP000229498"/>
    </source>
</evidence>
<dbReference type="InterPro" id="IPR015854">
    <property type="entry name" value="ABC_transpr_LolD-like"/>
</dbReference>
<evidence type="ECO:0000256" key="5">
    <source>
        <dbReference type="ARBA" id="ARBA00022840"/>
    </source>
</evidence>
<dbReference type="EMBL" id="PHIG01000044">
    <property type="protein sequence ID" value="PJK28476.1"/>
    <property type="molecule type" value="Genomic_DNA"/>
</dbReference>
<dbReference type="PROSITE" id="PS00211">
    <property type="entry name" value="ABC_TRANSPORTER_1"/>
    <property type="match status" value="1"/>
</dbReference>
<feature type="domain" description="ABC transporter" evidence="6">
    <location>
        <begin position="2"/>
        <end position="226"/>
    </location>
</feature>
<dbReference type="PANTHER" id="PTHR24220">
    <property type="entry name" value="IMPORT ATP-BINDING PROTEIN"/>
    <property type="match status" value="1"/>
</dbReference>
<dbReference type="GO" id="GO:0016887">
    <property type="term" value="F:ATP hydrolysis activity"/>
    <property type="evidence" value="ECO:0007669"/>
    <property type="project" value="InterPro"/>
</dbReference>
<dbReference type="InterPro" id="IPR003439">
    <property type="entry name" value="ABC_transporter-like_ATP-bd"/>
</dbReference>
<comment type="similarity">
    <text evidence="2">Belongs to the ABC transporter superfamily.</text>
</comment>
<dbReference type="GO" id="GO:0022857">
    <property type="term" value="F:transmembrane transporter activity"/>
    <property type="evidence" value="ECO:0007669"/>
    <property type="project" value="TreeGrafter"/>
</dbReference>
<dbReference type="PROSITE" id="PS50893">
    <property type="entry name" value="ABC_TRANSPORTER_2"/>
    <property type="match status" value="1"/>
</dbReference>
<keyword evidence="4" id="KW-0547">Nucleotide-binding</keyword>